<evidence type="ECO:0000259" key="1">
    <source>
        <dbReference type="Pfam" id="PF13349"/>
    </source>
</evidence>
<dbReference type="EMBL" id="JAPCID010000065">
    <property type="protein sequence ID" value="MDA0141791.1"/>
    <property type="molecule type" value="Genomic_DNA"/>
</dbReference>
<protein>
    <submittedName>
        <fullName evidence="2">DUF4097 domain-containing protein</fullName>
    </submittedName>
</protein>
<comment type="caution">
    <text evidence="2">The sequence shown here is derived from an EMBL/GenBank/DDBJ whole genome shotgun (WGS) entry which is preliminary data.</text>
</comment>
<evidence type="ECO:0000313" key="3">
    <source>
        <dbReference type="Proteomes" id="UP001147700"/>
    </source>
</evidence>
<name>A0ABT4RT78_9ACTN</name>
<accession>A0ABT4RT78</accession>
<dbReference type="Gene3D" id="2.160.20.120">
    <property type="match status" value="1"/>
</dbReference>
<reference evidence="2" key="1">
    <citation type="submission" date="2022-10" db="EMBL/GenBank/DDBJ databases">
        <title>The WGS of Solirubrobacter sp. CPCC 204708.</title>
        <authorList>
            <person name="Jiang Z."/>
        </authorList>
    </citation>
    <scope>NUCLEOTIDE SEQUENCE</scope>
    <source>
        <strain evidence="2">CPCC 204708</strain>
    </source>
</reference>
<organism evidence="2 3">
    <name type="scientific">Solirubrobacter deserti</name>
    <dbReference type="NCBI Taxonomy" id="2282478"/>
    <lineage>
        <taxon>Bacteria</taxon>
        <taxon>Bacillati</taxon>
        <taxon>Actinomycetota</taxon>
        <taxon>Thermoleophilia</taxon>
        <taxon>Solirubrobacterales</taxon>
        <taxon>Solirubrobacteraceae</taxon>
        <taxon>Solirubrobacter</taxon>
    </lineage>
</organism>
<dbReference type="Pfam" id="PF13349">
    <property type="entry name" value="DUF4097"/>
    <property type="match status" value="1"/>
</dbReference>
<gene>
    <name evidence="2" type="ORF">OJ962_30140</name>
</gene>
<evidence type="ECO:0000313" key="2">
    <source>
        <dbReference type="EMBL" id="MDA0141791.1"/>
    </source>
</evidence>
<keyword evidence="3" id="KW-1185">Reference proteome</keyword>
<proteinExistence type="predicted"/>
<dbReference type="Proteomes" id="UP001147700">
    <property type="component" value="Unassembled WGS sequence"/>
</dbReference>
<sequence>MTRRNDRRLALLVGGGLAFLFTIISAVQVAAWSVGETESSTQRVLSGRFEELLVESPTGDVTVLRSVDERVRIDARAEGTLHTPAPSIEIDGGRVLVAANCPVWGFGECSSDVVVHVPASTDVRVDSGSGDIVVRDLPGGGDFKTGSGDVVVDGAAGDIALESGSGDTIARGLRSRMAKAETGSGDVDLRFAVAPQAAEALTGSGDVRILVPPGREGYNVGVESGSGGTDVGVLQDDRSTRFLRAETNSGDAVVDYGG</sequence>
<dbReference type="RefSeq" id="WP_202956037.1">
    <property type="nucleotide sequence ID" value="NZ_JAPCID010000065.1"/>
</dbReference>
<feature type="domain" description="DUF4097" evidence="1">
    <location>
        <begin position="110"/>
        <end position="254"/>
    </location>
</feature>
<dbReference type="InterPro" id="IPR025164">
    <property type="entry name" value="Toastrack_DUF4097"/>
</dbReference>